<proteinExistence type="predicted"/>
<feature type="transmembrane region" description="Helical" evidence="2">
    <location>
        <begin position="38"/>
        <end position="57"/>
    </location>
</feature>
<dbReference type="eggNOG" id="COG0561">
    <property type="taxonomic scope" value="Bacteria"/>
</dbReference>
<dbReference type="AlphaFoldDB" id="J1H780"/>
<reference evidence="3 4" key="1">
    <citation type="submission" date="2012-05" db="EMBL/GenBank/DDBJ databases">
        <authorList>
            <person name="Harkins D.M."/>
            <person name="Madupu R."/>
            <person name="Durkin A.S."/>
            <person name="Torralba M."/>
            <person name="Methe B."/>
            <person name="Sutton G.G."/>
            <person name="Nelson K.E."/>
        </authorList>
    </citation>
    <scope>NUCLEOTIDE SEQUENCE [LARGE SCALE GENOMIC DNA]</scope>
    <source>
        <strain evidence="3 4">F0489</strain>
    </source>
</reference>
<feature type="transmembrane region" description="Helical" evidence="2">
    <location>
        <begin position="63"/>
        <end position="82"/>
    </location>
</feature>
<dbReference type="Proteomes" id="UP000002941">
    <property type="component" value="Unassembled WGS sequence"/>
</dbReference>
<sequence length="187" mass="21038">MMAGIGAKVRDWFNGGDPQGHIKIRQWLRGYDDRPEGWTYGMMGPVMGLSILAAILYPLTKGYGSIVALVLAIFLLLGRHLIERQVARVGSDLQEARRQYERTHEPDYLKFVELRASGLLEDNKMLTPSTRTWLNEQVEWAQEQIEKNERRAAKKAARAARRRNSSARAPEGSGNSANSGNSAQQEK</sequence>
<evidence type="ECO:0000313" key="3">
    <source>
        <dbReference type="EMBL" id="EJF41470.1"/>
    </source>
</evidence>
<name>J1H780_9ACTO</name>
<accession>J1H780</accession>
<dbReference type="RefSeq" id="WP_008732286.1">
    <property type="nucleotide sequence ID" value="NZ_AKFT01000158.1"/>
</dbReference>
<keyword evidence="2" id="KW-0812">Transmembrane</keyword>
<evidence type="ECO:0000256" key="1">
    <source>
        <dbReference type="SAM" id="MobiDB-lite"/>
    </source>
</evidence>
<evidence type="ECO:0000256" key="2">
    <source>
        <dbReference type="SAM" id="Phobius"/>
    </source>
</evidence>
<feature type="compositionally biased region" description="Low complexity" evidence="1">
    <location>
        <begin position="166"/>
        <end position="187"/>
    </location>
</feature>
<comment type="caution">
    <text evidence="3">The sequence shown here is derived from an EMBL/GenBank/DDBJ whole genome shotgun (WGS) entry which is preliminary data.</text>
</comment>
<feature type="region of interest" description="Disordered" evidence="1">
    <location>
        <begin position="145"/>
        <end position="187"/>
    </location>
</feature>
<gene>
    <name evidence="3" type="ORF">HMPREF1318_1461</name>
</gene>
<organism evidence="3 4">
    <name type="scientific">Actinomyces massiliensis F0489</name>
    <dbReference type="NCBI Taxonomy" id="1125718"/>
    <lineage>
        <taxon>Bacteria</taxon>
        <taxon>Bacillati</taxon>
        <taxon>Actinomycetota</taxon>
        <taxon>Actinomycetes</taxon>
        <taxon>Actinomycetales</taxon>
        <taxon>Actinomycetaceae</taxon>
        <taxon>Actinomyces</taxon>
    </lineage>
</organism>
<keyword evidence="2" id="KW-1133">Transmembrane helix</keyword>
<dbReference type="OrthoDB" id="5689045at2"/>
<keyword evidence="4" id="KW-1185">Reference proteome</keyword>
<feature type="compositionally biased region" description="Basic residues" evidence="1">
    <location>
        <begin position="152"/>
        <end position="165"/>
    </location>
</feature>
<protein>
    <submittedName>
        <fullName evidence="3">Uncharacterized protein</fullName>
    </submittedName>
</protein>
<dbReference type="EMBL" id="AKFT01000158">
    <property type="protein sequence ID" value="EJF41470.1"/>
    <property type="molecule type" value="Genomic_DNA"/>
</dbReference>
<evidence type="ECO:0000313" key="4">
    <source>
        <dbReference type="Proteomes" id="UP000002941"/>
    </source>
</evidence>
<dbReference type="PATRIC" id="fig|1125718.3.peg.1905"/>
<keyword evidence="2" id="KW-0472">Membrane</keyword>